<keyword evidence="3" id="KW-1185">Reference proteome</keyword>
<dbReference type="KEGG" id="erc:Ecym_3394"/>
<dbReference type="HOGENOM" id="CLU_071870_1_0_1"/>
<accession>G8JRW2</accession>
<dbReference type="OMA" id="HMMMNQP"/>
<dbReference type="EMBL" id="CP002499">
    <property type="protein sequence ID" value="AET38881.1"/>
    <property type="molecule type" value="Genomic_DNA"/>
</dbReference>
<evidence type="ECO:0008006" key="4">
    <source>
        <dbReference type="Google" id="ProtNLM"/>
    </source>
</evidence>
<organism evidence="2 3">
    <name type="scientific">Eremothecium cymbalariae (strain CBS 270.75 / DBVPG 7215 / KCTC 17166 / NRRL Y-17582)</name>
    <name type="common">Yeast</name>
    <dbReference type="NCBI Taxonomy" id="931890"/>
    <lineage>
        <taxon>Eukaryota</taxon>
        <taxon>Fungi</taxon>
        <taxon>Dikarya</taxon>
        <taxon>Ascomycota</taxon>
        <taxon>Saccharomycotina</taxon>
        <taxon>Saccharomycetes</taxon>
        <taxon>Saccharomycetales</taxon>
        <taxon>Saccharomycetaceae</taxon>
        <taxon>Eremothecium</taxon>
    </lineage>
</organism>
<dbReference type="eggNOG" id="ENOG502S583">
    <property type="taxonomic scope" value="Eukaryota"/>
</dbReference>
<feature type="region of interest" description="Disordered" evidence="1">
    <location>
        <begin position="113"/>
        <end position="140"/>
    </location>
</feature>
<gene>
    <name evidence="2" type="ordered locus">Ecym_3394</name>
</gene>
<feature type="region of interest" description="Disordered" evidence="1">
    <location>
        <begin position="167"/>
        <end position="186"/>
    </location>
</feature>
<reference evidence="3" key="1">
    <citation type="journal article" date="2012" name="G3 (Bethesda)">
        <title>Pichia sorbitophila, an interspecies yeast hybrid reveals early steps of genome resolution following polyploidization.</title>
        <authorList>
            <person name="Leh Louis V."/>
            <person name="Despons L."/>
            <person name="Friedrich A."/>
            <person name="Martin T."/>
            <person name="Durrens P."/>
            <person name="Casaregola S."/>
            <person name="Neuveglise C."/>
            <person name="Fairhead C."/>
            <person name="Marck C."/>
            <person name="Cruz J.A."/>
            <person name="Straub M.L."/>
            <person name="Kugler V."/>
            <person name="Sacerdot C."/>
            <person name="Uzunov Z."/>
            <person name="Thierry A."/>
            <person name="Weiss S."/>
            <person name="Bleykasten C."/>
            <person name="De Montigny J."/>
            <person name="Jacques N."/>
            <person name="Jung P."/>
            <person name="Lemaire M."/>
            <person name="Mallet S."/>
            <person name="Morel G."/>
            <person name="Richard G.F."/>
            <person name="Sarkar A."/>
            <person name="Savel G."/>
            <person name="Schacherer J."/>
            <person name="Seret M.L."/>
            <person name="Talla E."/>
            <person name="Samson G."/>
            <person name="Jubin C."/>
            <person name="Poulain J."/>
            <person name="Vacherie B."/>
            <person name="Barbe V."/>
            <person name="Pelletier E."/>
            <person name="Sherman D.J."/>
            <person name="Westhof E."/>
            <person name="Weissenbach J."/>
            <person name="Baret P.V."/>
            <person name="Wincker P."/>
            <person name="Gaillardin C."/>
            <person name="Dujon B."/>
            <person name="Souciet J.L."/>
        </authorList>
    </citation>
    <scope>NUCLEOTIDE SEQUENCE [LARGE SCALE GENOMIC DNA]</scope>
    <source>
        <strain evidence="3">CBS 270.75 / DBVPG 7215 / KCTC 17166 / NRRL Y-17582</strain>
    </source>
</reference>
<dbReference type="FunCoup" id="G8JRW2">
    <property type="interactions" value="70"/>
</dbReference>
<dbReference type="AlphaFoldDB" id="G8JRW2"/>
<name>G8JRW2_ERECY</name>
<evidence type="ECO:0000256" key="1">
    <source>
        <dbReference type="SAM" id="MobiDB-lite"/>
    </source>
</evidence>
<sequence length="238" mass="27384">MLRSSFSQNLRMFVRLYSASPTTGTASLRSKYDKTVFKPLILLLIVGSIATNVIEQKKRHFEMERRYNLKIHILEDLIDRVKYNNDTTFSVEQELYLVNKMLARHSGAISLNPKIRNEPELEDSSTEPNSPRNGDTNKKNYSDMELESVEELFKNIFDEINEVSEKDHSASLDIQRQSKPKSHPSSDEIVIDRQIIAQNAKQEKQQKMFKPNTEQHVIVPIPGDYVAAAEATKVSRFL</sequence>
<proteinExistence type="predicted"/>
<evidence type="ECO:0000313" key="3">
    <source>
        <dbReference type="Proteomes" id="UP000006790"/>
    </source>
</evidence>
<evidence type="ECO:0000313" key="2">
    <source>
        <dbReference type="EMBL" id="AET38881.1"/>
    </source>
</evidence>
<dbReference type="Proteomes" id="UP000006790">
    <property type="component" value="Chromosome 3"/>
</dbReference>
<dbReference type="InParanoid" id="G8JRW2"/>
<dbReference type="GeneID" id="11472249"/>
<dbReference type="RefSeq" id="XP_003645698.1">
    <property type="nucleotide sequence ID" value="XM_003645650.1"/>
</dbReference>
<protein>
    <recommendedName>
        <fullName evidence="4">Inner membrane assembly complex subunit 22</fullName>
    </recommendedName>
</protein>
<dbReference type="OrthoDB" id="2253354at2759"/>